<dbReference type="EMBL" id="GBRH01189615">
    <property type="protein sequence ID" value="JAE08281.1"/>
    <property type="molecule type" value="Transcribed_RNA"/>
</dbReference>
<proteinExistence type="predicted"/>
<dbReference type="AlphaFoldDB" id="A0A0A9FDS5"/>
<reference evidence="1" key="1">
    <citation type="submission" date="2014-09" db="EMBL/GenBank/DDBJ databases">
        <authorList>
            <person name="Magalhaes I.L.F."/>
            <person name="Oliveira U."/>
            <person name="Santos F.R."/>
            <person name="Vidigal T.H.D.A."/>
            <person name="Brescovit A.D."/>
            <person name="Santos A.J."/>
        </authorList>
    </citation>
    <scope>NUCLEOTIDE SEQUENCE</scope>
    <source>
        <tissue evidence="1">Shoot tissue taken approximately 20 cm above the soil surface</tissue>
    </source>
</reference>
<organism evidence="1">
    <name type="scientific">Arundo donax</name>
    <name type="common">Giant reed</name>
    <name type="synonym">Donax arundinaceus</name>
    <dbReference type="NCBI Taxonomy" id="35708"/>
    <lineage>
        <taxon>Eukaryota</taxon>
        <taxon>Viridiplantae</taxon>
        <taxon>Streptophyta</taxon>
        <taxon>Embryophyta</taxon>
        <taxon>Tracheophyta</taxon>
        <taxon>Spermatophyta</taxon>
        <taxon>Magnoliopsida</taxon>
        <taxon>Liliopsida</taxon>
        <taxon>Poales</taxon>
        <taxon>Poaceae</taxon>
        <taxon>PACMAD clade</taxon>
        <taxon>Arundinoideae</taxon>
        <taxon>Arundineae</taxon>
        <taxon>Arundo</taxon>
    </lineage>
</organism>
<sequence>MISIMSICNSVIYSSKNHHMSLSFL</sequence>
<accession>A0A0A9FDS5</accession>
<evidence type="ECO:0000313" key="1">
    <source>
        <dbReference type="EMBL" id="JAE08281.1"/>
    </source>
</evidence>
<reference evidence="1" key="2">
    <citation type="journal article" date="2015" name="Data Brief">
        <title>Shoot transcriptome of the giant reed, Arundo donax.</title>
        <authorList>
            <person name="Barrero R.A."/>
            <person name="Guerrero F.D."/>
            <person name="Moolhuijzen P."/>
            <person name="Goolsby J.A."/>
            <person name="Tidwell J."/>
            <person name="Bellgard S.E."/>
            <person name="Bellgard M.I."/>
        </authorList>
    </citation>
    <scope>NUCLEOTIDE SEQUENCE</scope>
    <source>
        <tissue evidence="1">Shoot tissue taken approximately 20 cm above the soil surface</tissue>
    </source>
</reference>
<protein>
    <submittedName>
        <fullName evidence="1">Uncharacterized protein</fullName>
    </submittedName>
</protein>
<name>A0A0A9FDS5_ARUDO</name>